<keyword evidence="4" id="KW-1185">Reference proteome</keyword>
<evidence type="ECO:0000256" key="1">
    <source>
        <dbReference type="SAM" id="MobiDB-lite"/>
    </source>
</evidence>
<reference evidence="3 4" key="1">
    <citation type="submission" date="2019-04" db="EMBL/GenBank/DDBJ databases">
        <title>Fungal friends and foes A comparative genomics study of 23 Aspergillus species from section Flavi.</title>
        <authorList>
            <consortium name="DOE Joint Genome Institute"/>
            <person name="Kjaerbolling I."/>
            <person name="Vesth T.C."/>
            <person name="Frisvad J.C."/>
            <person name="Nybo J.L."/>
            <person name="Theobald S."/>
            <person name="Kildgaard S."/>
            <person name="Petersen T.I."/>
            <person name="Kuo A."/>
            <person name="Sato A."/>
            <person name="Lyhne E.K."/>
            <person name="Kogle M.E."/>
            <person name="Wiebenga A."/>
            <person name="Kun R.S."/>
            <person name="Lubbers R.J."/>
            <person name="Makela M.R."/>
            <person name="Barry K."/>
            <person name="Chovatia M."/>
            <person name="Clum A."/>
            <person name="Daum C."/>
            <person name="Haridas S."/>
            <person name="He G."/>
            <person name="LaButti K."/>
            <person name="Lipzen A."/>
            <person name="Mondo S."/>
            <person name="Pangilinan J."/>
            <person name="Riley R."/>
            <person name="Salamov A."/>
            <person name="Simmons B.A."/>
            <person name="Magnuson J.K."/>
            <person name="Henrissat B."/>
            <person name="Mortensen U.H."/>
            <person name="Larsen T.O."/>
            <person name="De vries R.P."/>
            <person name="Grigoriev I.V."/>
            <person name="Machida M."/>
            <person name="Baker S.E."/>
            <person name="Andersen M.R."/>
        </authorList>
    </citation>
    <scope>NUCLEOTIDE SEQUENCE [LARGE SCALE GENOMIC DNA]</scope>
    <source>
        <strain evidence="3 4">CBS 117635</strain>
    </source>
</reference>
<feature type="region of interest" description="Disordered" evidence="1">
    <location>
        <begin position="845"/>
        <end position="883"/>
    </location>
</feature>
<protein>
    <submittedName>
        <fullName evidence="3">Glycosyl hydrolase family 71-domain-containing protein</fullName>
    </submittedName>
</protein>
<evidence type="ECO:0000313" key="3">
    <source>
        <dbReference type="EMBL" id="KAB8276173.1"/>
    </source>
</evidence>
<feature type="compositionally biased region" description="Low complexity" evidence="1">
    <location>
        <begin position="848"/>
        <end position="872"/>
    </location>
</feature>
<feature type="signal peptide" evidence="2">
    <location>
        <begin position="1"/>
        <end position="25"/>
    </location>
</feature>
<dbReference type="GO" id="GO:0051118">
    <property type="term" value="F:glucan endo-1,3-alpha-glucosidase activity"/>
    <property type="evidence" value="ECO:0007669"/>
    <property type="project" value="InterPro"/>
</dbReference>
<name>A0A5N6JED9_9EURO</name>
<organism evidence="3 4">
    <name type="scientific">Aspergillus minisclerotigenes</name>
    <dbReference type="NCBI Taxonomy" id="656917"/>
    <lineage>
        <taxon>Eukaryota</taxon>
        <taxon>Fungi</taxon>
        <taxon>Dikarya</taxon>
        <taxon>Ascomycota</taxon>
        <taxon>Pezizomycotina</taxon>
        <taxon>Eurotiomycetes</taxon>
        <taxon>Eurotiomycetidae</taxon>
        <taxon>Eurotiales</taxon>
        <taxon>Aspergillaceae</taxon>
        <taxon>Aspergillus</taxon>
        <taxon>Aspergillus subgen. Circumdati</taxon>
    </lineage>
</organism>
<feature type="chain" id="PRO_5024835652" evidence="2">
    <location>
        <begin position="26"/>
        <end position="892"/>
    </location>
</feature>
<dbReference type="Proteomes" id="UP000326289">
    <property type="component" value="Unassembled WGS sequence"/>
</dbReference>
<dbReference type="EMBL" id="ML732778">
    <property type="protein sequence ID" value="KAB8276173.1"/>
    <property type="molecule type" value="Genomic_DNA"/>
</dbReference>
<dbReference type="AlphaFoldDB" id="A0A5N6JED9"/>
<dbReference type="CDD" id="cd11577">
    <property type="entry name" value="GH71"/>
    <property type="match status" value="1"/>
</dbReference>
<keyword evidence="3" id="KW-0378">Hydrolase</keyword>
<gene>
    <name evidence="3" type="ORF">BDV30DRAFT_236008</name>
</gene>
<dbReference type="InterPro" id="IPR005197">
    <property type="entry name" value="Glyco_hydro_71"/>
</dbReference>
<accession>A0A5N6JED9</accession>
<evidence type="ECO:0000256" key="2">
    <source>
        <dbReference type="SAM" id="SignalP"/>
    </source>
</evidence>
<sequence>MKVSPDAMFVWPILLTLLLARTSHGKAVFAHFMVGNTGNYTGSDFHDDITKAKEAHIDAFALNMANADPVNDAVVSIFFQEAEKLGFQLFFSFDYAGNGPWPMSDMINMINNYGGKASYYHYEGKPLVSTFEGPANSDDWLIIKQSTGCFFVPDWSSLGAKPTVELGTADGLFNWAAWSWGGQEMNTYVDASYTEYLDGLPYMMPASPWFYTNLPGYKKNWLWRGDNLWYDRWQEIWYLKSPFVQIISWNDYGESHYIGPLRDYAMEAFDIGRAPDNYVTDMPHDGWRLFLPFLIDTYKYGKATIDKEGLTVWHRPQPASACSSGGTSGNTATQLQIEFHPTDIVQDHIFFSALLSAPATVTVSVGIYHGSVPFGSSLGDVVVTLSRSGKQIAQVHGSSMSTNCVKGLTNWNAWVGSASASESVNAKPETNLFNQKCINGTGANSFAGLCEFGCKYGYCPLGACYCQLQGEPRETPNATGPMGYPQAGLDASYSGLCAFDCPHGFCPDTACSTVSAPLSTPTVSPFLPPACIGGTGEGNLAGLCDFACNLGFCPINACACTAQGALGTTEYYTNGQTYTYSEAQFPSLSDLATSTTTTTTLPAQASPATSATSTTVVPVWVQAGGFYWSPVPQPTLKPGDIPVPPLPSFPPIPKAPCFKLFDLFSIDCPPNRYLPTTTFTSHAPFPTCTDINSPGCGHRCTSNCGSSPSEECTAQTATNYWVTCSDTSCSTTKTATFTGCSVTNSATTTGKYCPTDVKIDPNDDQGANGYPPRTTSIITTSIPEIAVVGGDPYTVTGGTINVDGTTIRVPNVDGNEQVSTTIDNMPMVIIPSYSGTVAVPVFPTAKPTSDSGSHSTTSSTTTSTTITTTTSSAKPAPTSADGCDLMKKQGVC</sequence>
<keyword evidence="2" id="KW-0732">Signal</keyword>
<dbReference type="Gene3D" id="3.20.20.80">
    <property type="entry name" value="Glycosidases"/>
    <property type="match status" value="1"/>
</dbReference>
<evidence type="ECO:0000313" key="4">
    <source>
        <dbReference type="Proteomes" id="UP000326289"/>
    </source>
</evidence>
<dbReference type="Pfam" id="PF03659">
    <property type="entry name" value="Glyco_hydro_71"/>
    <property type="match status" value="1"/>
</dbReference>
<proteinExistence type="predicted"/>